<proteinExistence type="predicted"/>
<dbReference type="AlphaFoldDB" id="A0AAV3R8Y3"/>
<evidence type="ECO:0000313" key="5">
    <source>
        <dbReference type="EMBL" id="GAA0171796.1"/>
    </source>
</evidence>
<dbReference type="PANTHER" id="PTHR48106">
    <property type="entry name" value="QUINONE OXIDOREDUCTASE PIG3-RELATED"/>
    <property type="match status" value="1"/>
</dbReference>
<dbReference type="EMBL" id="BAABME010007827">
    <property type="protein sequence ID" value="GAA0171796.1"/>
    <property type="molecule type" value="Genomic_DNA"/>
</dbReference>
<keyword evidence="6" id="KW-1185">Reference proteome</keyword>
<accession>A0AAV3R8Y3</accession>
<dbReference type="GO" id="GO:0016651">
    <property type="term" value="F:oxidoreductase activity, acting on NAD(P)H"/>
    <property type="evidence" value="ECO:0007669"/>
    <property type="project" value="TreeGrafter"/>
</dbReference>
<dbReference type="InterPro" id="IPR013154">
    <property type="entry name" value="ADH-like_N"/>
</dbReference>
<evidence type="ECO:0000313" key="6">
    <source>
        <dbReference type="Proteomes" id="UP001454036"/>
    </source>
</evidence>
<reference evidence="5 6" key="1">
    <citation type="submission" date="2024-01" db="EMBL/GenBank/DDBJ databases">
        <title>The complete chloroplast genome sequence of Lithospermum erythrorhizon: insights into the phylogenetic relationship among Boraginaceae species and the maternal lineages of purple gromwells.</title>
        <authorList>
            <person name="Okada T."/>
            <person name="Watanabe K."/>
        </authorList>
    </citation>
    <scope>NUCLEOTIDE SEQUENCE [LARGE SCALE GENOMIC DNA]</scope>
</reference>
<keyword evidence="1" id="KW-0521">NADP</keyword>
<dbReference type="InterPro" id="IPR011032">
    <property type="entry name" value="GroES-like_sf"/>
</dbReference>
<evidence type="ECO:0000256" key="2">
    <source>
        <dbReference type="ARBA" id="ARBA00023002"/>
    </source>
</evidence>
<evidence type="ECO:0000256" key="3">
    <source>
        <dbReference type="SAM" id="MobiDB-lite"/>
    </source>
</evidence>
<dbReference type="Gene3D" id="3.90.180.10">
    <property type="entry name" value="Medium-chain alcohol dehydrogenases, catalytic domain"/>
    <property type="match status" value="1"/>
</dbReference>
<sequence>MKGVVITSLGGPEVLQLQEVSDPEIKDDEVLIKVTATALNRADTLQRQGKHPAPEGDSQLPGLECSGTIQQVGRDVTRWNIGDHRPPWCCGVAWRPPSATKRCKAEAYLRRAGDVRLMRLVLCGVACAMARHMYSRIFF</sequence>
<keyword evidence="2" id="KW-0560">Oxidoreductase</keyword>
<dbReference type="SUPFAM" id="SSF50129">
    <property type="entry name" value="GroES-like"/>
    <property type="match status" value="1"/>
</dbReference>
<protein>
    <submittedName>
        <fullName evidence="5">Oxidoreductase</fullName>
    </submittedName>
</protein>
<organism evidence="5 6">
    <name type="scientific">Lithospermum erythrorhizon</name>
    <name type="common">Purple gromwell</name>
    <name type="synonym">Lithospermum officinale var. erythrorhizon</name>
    <dbReference type="NCBI Taxonomy" id="34254"/>
    <lineage>
        <taxon>Eukaryota</taxon>
        <taxon>Viridiplantae</taxon>
        <taxon>Streptophyta</taxon>
        <taxon>Embryophyta</taxon>
        <taxon>Tracheophyta</taxon>
        <taxon>Spermatophyta</taxon>
        <taxon>Magnoliopsida</taxon>
        <taxon>eudicotyledons</taxon>
        <taxon>Gunneridae</taxon>
        <taxon>Pentapetalae</taxon>
        <taxon>asterids</taxon>
        <taxon>lamiids</taxon>
        <taxon>Boraginales</taxon>
        <taxon>Boraginaceae</taxon>
        <taxon>Boraginoideae</taxon>
        <taxon>Lithospermeae</taxon>
        <taxon>Lithospermum</taxon>
    </lineage>
</organism>
<gene>
    <name evidence="5" type="ORF">LIER_25749</name>
</gene>
<evidence type="ECO:0000256" key="1">
    <source>
        <dbReference type="ARBA" id="ARBA00022857"/>
    </source>
</evidence>
<dbReference type="Pfam" id="PF08240">
    <property type="entry name" value="ADH_N"/>
    <property type="match status" value="1"/>
</dbReference>
<dbReference type="GO" id="GO:0070402">
    <property type="term" value="F:NADPH binding"/>
    <property type="evidence" value="ECO:0007669"/>
    <property type="project" value="TreeGrafter"/>
</dbReference>
<comment type="caution">
    <text evidence="5">The sequence shown here is derived from an EMBL/GenBank/DDBJ whole genome shotgun (WGS) entry which is preliminary data.</text>
</comment>
<dbReference type="Proteomes" id="UP001454036">
    <property type="component" value="Unassembled WGS sequence"/>
</dbReference>
<dbReference type="PANTHER" id="PTHR48106:SF8">
    <property type="entry name" value="OS02G0805600 PROTEIN"/>
    <property type="match status" value="1"/>
</dbReference>
<feature type="region of interest" description="Disordered" evidence="3">
    <location>
        <begin position="43"/>
        <end position="64"/>
    </location>
</feature>
<evidence type="ECO:0000259" key="4">
    <source>
        <dbReference type="Pfam" id="PF08240"/>
    </source>
</evidence>
<feature type="domain" description="Alcohol dehydrogenase-like N-terminal" evidence="4">
    <location>
        <begin position="27"/>
        <end position="92"/>
    </location>
</feature>
<name>A0AAV3R8Y3_LITER</name>